<evidence type="ECO:0000259" key="6">
    <source>
        <dbReference type="Pfam" id="PF00425"/>
    </source>
</evidence>
<feature type="domain" description="Chorismate-utilising enzyme C-terminal" evidence="6">
    <location>
        <begin position="196"/>
        <end position="448"/>
    </location>
</feature>
<dbReference type="SUPFAM" id="SSF56322">
    <property type="entry name" value="ADC synthase"/>
    <property type="match status" value="1"/>
</dbReference>
<dbReference type="EC" id="5.4.4.2" evidence="3"/>
<keyword evidence="8" id="KW-1185">Reference proteome</keyword>
<reference evidence="7 8" key="1">
    <citation type="submission" date="2016-10" db="EMBL/GenBank/DDBJ databases">
        <authorList>
            <person name="de Groot N.N."/>
        </authorList>
    </citation>
    <scope>NUCLEOTIDE SEQUENCE [LARGE SCALE GENOMIC DNA]</scope>
    <source>
        <strain evidence="7 8">ATCC 700224</strain>
    </source>
</reference>
<dbReference type="Gene3D" id="3.60.120.10">
    <property type="entry name" value="Anthranilate synthase"/>
    <property type="match status" value="1"/>
</dbReference>
<keyword evidence="4" id="KW-0413">Isomerase</keyword>
<dbReference type="Pfam" id="PF00425">
    <property type="entry name" value="Chorismate_bind"/>
    <property type="match status" value="1"/>
</dbReference>
<comment type="catalytic activity">
    <reaction evidence="1">
        <text>chorismate = isochorismate</text>
        <dbReference type="Rhea" id="RHEA:18985"/>
        <dbReference type="ChEBI" id="CHEBI:29748"/>
        <dbReference type="ChEBI" id="CHEBI:29780"/>
        <dbReference type="EC" id="5.4.4.2"/>
    </reaction>
</comment>
<dbReference type="PANTHER" id="PTHR42839">
    <property type="entry name" value="ISOCHORISMATE SYNTHASE ENTC"/>
    <property type="match status" value="1"/>
</dbReference>
<evidence type="ECO:0000256" key="1">
    <source>
        <dbReference type="ARBA" id="ARBA00000799"/>
    </source>
</evidence>
<dbReference type="STRING" id="69960.SAMN05421720_104206"/>
<evidence type="ECO:0000256" key="3">
    <source>
        <dbReference type="ARBA" id="ARBA00012824"/>
    </source>
</evidence>
<sequence>MSTSLQTVLDETRPPAERADPLHLLERAILESLDTIEATRPGGLVSLSVALPDAAPDGDAAVNPVRGGDCRWLSPDEDQTLYGAGEAVRLTLPTPDGFEAHRTAWVVLGEEGLPPPLAFWTVPPALDPAPPELWVPRVLLRRTGGRMTLTVSLRRGDTPVAEAVRCWLAEARTLLHGRPRDVLPAIAARAPKTDLADWTDRVRRTTEAIAAGRLSKAVLARRLDIRLTGTADAQVLADRLAALHPACCTFALAHGQGHVVAASPERLAVKRGAKVHSTALAGTAQRHADPEADARAAGDLLASPKERREHAIVADAIAEALAEVCESVERPETPDIMRLRQVQHLHTPVTGHLRAGVGFLDVVSRLHPTPAVLGWPRPAALDWLRAMNEGRDGLYTGVAGWIDRDGDGEAAMVLRSAYVEDRAAVLWAGAGIMAESDPAREWTETDLKLSTLLNLFGDP</sequence>
<dbReference type="Proteomes" id="UP000199412">
    <property type="component" value="Unassembled WGS sequence"/>
</dbReference>
<dbReference type="InterPro" id="IPR005801">
    <property type="entry name" value="ADC_synthase"/>
</dbReference>
<dbReference type="AlphaFoldDB" id="A0A1G7B4N1"/>
<protein>
    <recommendedName>
        <fullName evidence="3">isochorismate synthase</fullName>
        <ecNumber evidence="3">5.4.4.2</ecNumber>
    </recommendedName>
    <alternativeName>
        <fullName evidence="5">Isochorismate mutase</fullName>
    </alternativeName>
</protein>
<evidence type="ECO:0000313" key="8">
    <source>
        <dbReference type="Proteomes" id="UP000199412"/>
    </source>
</evidence>
<dbReference type="InterPro" id="IPR015890">
    <property type="entry name" value="Chorismate_C"/>
</dbReference>
<proteinExistence type="inferred from homology"/>
<dbReference type="GO" id="GO:0008909">
    <property type="term" value="F:isochorismate synthase activity"/>
    <property type="evidence" value="ECO:0007669"/>
    <property type="project" value="UniProtKB-EC"/>
</dbReference>
<evidence type="ECO:0000256" key="5">
    <source>
        <dbReference type="ARBA" id="ARBA00041564"/>
    </source>
</evidence>
<dbReference type="RefSeq" id="WP_092784805.1">
    <property type="nucleotide sequence ID" value="NZ_FNAP01000004.1"/>
</dbReference>
<dbReference type="EMBL" id="FNAP01000004">
    <property type="protein sequence ID" value="SDE21266.1"/>
    <property type="molecule type" value="Genomic_DNA"/>
</dbReference>
<comment type="similarity">
    <text evidence="2">Belongs to the isochorismate synthase family.</text>
</comment>
<evidence type="ECO:0000256" key="4">
    <source>
        <dbReference type="ARBA" id="ARBA00023235"/>
    </source>
</evidence>
<dbReference type="OrthoDB" id="9806579at2"/>
<gene>
    <name evidence="7" type="ORF">SAMN05421720_104206</name>
</gene>
<dbReference type="PANTHER" id="PTHR42839:SF2">
    <property type="entry name" value="ISOCHORISMATE SYNTHASE ENTC"/>
    <property type="match status" value="1"/>
</dbReference>
<organism evidence="7 8">
    <name type="scientific">Rhodospira trueperi</name>
    <dbReference type="NCBI Taxonomy" id="69960"/>
    <lineage>
        <taxon>Bacteria</taxon>
        <taxon>Pseudomonadati</taxon>
        <taxon>Pseudomonadota</taxon>
        <taxon>Alphaproteobacteria</taxon>
        <taxon>Rhodospirillales</taxon>
        <taxon>Rhodospirillaceae</taxon>
        <taxon>Rhodospira</taxon>
    </lineage>
</organism>
<dbReference type="NCBIfam" id="TIGR00543">
    <property type="entry name" value="isochor_syn"/>
    <property type="match status" value="1"/>
</dbReference>
<name>A0A1G7B4N1_9PROT</name>
<evidence type="ECO:0000313" key="7">
    <source>
        <dbReference type="EMBL" id="SDE21266.1"/>
    </source>
</evidence>
<dbReference type="InterPro" id="IPR004561">
    <property type="entry name" value="IsoChor_synthase"/>
</dbReference>
<accession>A0A1G7B4N1</accession>
<evidence type="ECO:0000256" key="2">
    <source>
        <dbReference type="ARBA" id="ARBA00005297"/>
    </source>
</evidence>